<dbReference type="NCBIfam" id="NF046059">
    <property type="entry name" value="NagB_SO3506"/>
    <property type="match status" value="1"/>
</dbReference>
<reference evidence="3" key="1">
    <citation type="submission" date="2022-10" db="EMBL/GenBank/DDBJ databases">
        <title>Catenovulum adriacola sp. nov. isolated in the Harbour of Susak.</title>
        <authorList>
            <person name="Schoch T."/>
            <person name="Reich S.J."/>
            <person name="Stoeferle S."/>
            <person name="Flaiz M."/>
            <person name="Kazda M."/>
            <person name="Riedel C.U."/>
            <person name="Duerre P."/>
        </authorList>
    </citation>
    <scope>NUCLEOTIDE SEQUENCE</scope>
    <source>
        <strain evidence="3">TS8</strain>
    </source>
</reference>
<dbReference type="EMBL" id="CP109965">
    <property type="protein sequence ID" value="WAJ70099.1"/>
    <property type="molecule type" value="Genomic_DNA"/>
</dbReference>
<dbReference type="PANTHER" id="PTHR10937:SF8">
    <property type="entry name" value="AMINOTRANSFERASE-RELATED"/>
    <property type="match status" value="1"/>
</dbReference>
<dbReference type="RefSeq" id="WP_268074399.1">
    <property type="nucleotide sequence ID" value="NZ_CP109965.1"/>
</dbReference>
<dbReference type="CDD" id="cd05008">
    <property type="entry name" value="SIS_GlmS_GlmD_1"/>
    <property type="match status" value="1"/>
</dbReference>
<dbReference type="SUPFAM" id="SSF53697">
    <property type="entry name" value="SIS domain"/>
    <property type="match status" value="1"/>
</dbReference>
<dbReference type="InterPro" id="IPR035466">
    <property type="entry name" value="GlmS/AgaS_SIS"/>
</dbReference>
<dbReference type="InterPro" id="IPR035490">
    <property type="entry name" value="GlmS/FrlB_SIS"/>
</dbReference>
<keyword evidence="4" id="KW-1185">Reference proteome</keyword>
<feature type="domain" description="SIS" evidence="2">
    <location>
        <begin position="33"/>
        <end position="173"/>
    </location>
</feature>
<dbReference type="InterPro" id="IPR046348">
    <property type="entry name" value="SIS_dom_sf"/>
</dbReference>
<evidence type="ECO:0000313" key="4">
    <source>
        <dbReference type="Proteomes" id="UP001163726"/>
    </source>
</evidence>
<evidence type="ECO:0000313" key="3">
    <source>
        <dbReference type="EMBL" id="WAJ70099.1"/>
    </source>
</evidence>
<dbReference type="CDD" id="cd05009">
    <property type="entry name" value="SIS_GlmS_GlmD_2"/>
    <property type="match status" value="1"/>
</dbReference>
<proteinExistence type="predicted"/>
<sequence>MTESLLSLEAKETPARVAEQIEENEHTIAKLGSHLKIMQPRFIYMVGRGSSDHASGFAKYLFETETGVPVVGAAPSVTSIYQKNMRLEKSLVLVVSQSGRSPDIIQQAKMAREAGAFVVAIVNDENSPLADIIDVILPLKAGEQKAIGATKTFLTTLSALLQLAATWSQNKALKKSIHQLPEFLTQAINSPALLTPEDFANTKNCAILGRGFGYSVARETAMKLTGLCGIHAESFSTAEFLHGGVGLAEHKLKIFNTLIKDESYQSHMAQIKQFEQNHIPISHVQQSLKNIPPRLQPLTFLQRFYLDLAPIALARGIDINNPPGLQKITRTV</sequence>
<dbReference type="Proteomes" id="UP001163726">
    <property type="component" value="Chromosome"/>
</dbReference>
<protein>
    <submittedName>
        <fullName evidence="3">SIS domain-containing protein</fullName>
    </submittedName>
</protein>
<dbReference type="Gene3D" id="3.40.50.10490">
    <property type="entry name" value="Glucose-6-phosphate isomerase like protein, domain 1"/>
    <property type="match status" value="2"/>
</dbReference>
<name>A0ABY7AP62_9ALTE</name>
<gene>
    <name evidence="3" type="ORF">OLW01_13290</name>
</gene>
<accession>A0ABY7AP62</accession>
<dbReference type="PANTHER" id="PTHR10937">
    <property type="entry name" value="GLUCOSAMINE--FRUCTOSE-6-PHOSPHATE AMINOTRANSFERASE, ISOMERIZING"/>
    <property type="match status" value="1"/>
</dbReference>
<evidence type="ECO:0000256" key="1">
    <source>
        <dbReference type="ARBA" id="ARBA00022737"/>
    </source>
</evidence>
<dbReference type="InterPro" id="IPR001347">
    <property type="entry name" value="SIS_dom"/>
</dbReference>
<dbReference type="Pfam" id="PF01380">
    <property type="entry name" value="SIS"/>
    <property type="match status" value="1"/>
</dbReference>
<keyword evidence="1" id="KW-0677">Repeat</keyword>
<evidence type="ECO:0000259" key="2">
    <source>
        <dbReference type="PROSITE" id="PS51464"/>
    </source>
</evidence>
<dbReference type="PROSITE" id="PS51464">
    <property type="entry name" value="SIS"/>
    <property type="match status" value="1"/>
</dbReference>
<organism evidence="3 4">
    <name type="scientific">Catenovulum adriaticum</name>
    <dbReference type="NCBI Taxonomy" id="2984846"/>
    <lineage>
        <taxon>Bacteria</taxon>
        <taxon>Pseudomonadati</taxon>
        <taxon>Pseudomonadota</taxon>
        <taxon>Gammaproteobacteria</taxon>
        <taxon>Alteromonadales</taxon>
        <taxon>Alteromonadaceae</taxon>
        <taxon>Catenovulum</taxon>
    </lineage>
</organism>